<name>S8C2I2_DACHA</name>
<evidence type="ECO:0000313" key="9">
    <source>
        <dbReference type="EMBL" id="EPS41832.1"/>
    </source>
</evidence>
<keyword evidence="3 7" id="KW-0732">Signal</keyword>
<evidence type="ECO:0000256" key="2">
    <source>
        <dbReference type="ARBA" id="ARBA00022723"/>
    </source>
</evidence>
<keyword evidence="6" id="KW-0170">Cobalt</keyword>
<dbReference type="GO" id="GO:0046872">
    <property type="term" value="F:metal ion binding"/>
    <property type="evidence" value="ECO:0007669"/>
    <property type="project" value="UniProtKB-KW"/>
</dbReference>
<dbReference type="OrthoDB" id="2125469at2759"/>
<protein>
    <recommendedName>
        <fullName evidence="8">NodB homology domain-containing protein</fullName>
    </recommendedName>
</protein>
<feature type="chain" id="PRO_5004548855" description="NodB homology domain-containing protein" evidence="7">
    <location>
        <begin position="18"/>
        <end position="251"/>
    </location>
</feature>
<dbReference type="Pfam" id="PF01522">
    <property type="entry name" value="Polysacc_deac_1"/>
    <property type="match status" value="1"/>
</dbReference>
<gene>
    <name evidence="9" type="ORF">H072_4209</name>
</gene>
<evidence type="ECO:0000256" key="6">
    <source>
        <dbReference type="ARBA" id="ARBA00023285"/>
    </source>
</evidence>
<keyword evidence="4" id="KW-0378">Hydrolase</keyword>
<keyword evidence="2" id="KW-0479">Metal-binding</keyword>
<accession>S8C2I2</accession>
<dbReference type="HOGENOM" id="CLU_021264_11_1_1"/>
<feature type="domain" description="NodB homology" evidence="8">
    <location>
        <begin position="45"/>
        <end position="228"/>
    </location>
</feature>
<dbReference type="EMBL" id="AQGS01000147">
    <property type="protein sequence ID" value="EPS41832.1"/>
    <property type="molecule type" value="Genomic_DNA"/>
</dbReference>
<dbReference type="eggNOG" id="ENOG502QX78">
    <property type="taxonomic scope" value="Eukaryota"/>
</dbReference>
<evidence type="ECO:0000256" key="7">
    <source>
        <dbReference type="SAM" id="SignalP"/>
    </source>
</evidence>
<proteinExistence type="predicted"/>
<dbReference type="PROSITE" id="PS51677">
    <property type="entry name" value="NODB"/>
    <property type="match status" value="1"/>
</dbReference>
<comment type="cofactor">
    <cofactor evidence="1">
        <name>Co(2+)</name>
        <dbReference type="ChEBI" id="CHEBI:48828"/>
    </cofactor>
</comment>
<dbReference type="InterPro" id="IPR002509">
    <property type="entry name" value="NODB_dom"/>
</dbReference>
<keyword evidence="5" id="KW-0119">Carbohydrate metabolism</keyword>
<reference evidence="10" key="2">
    <citation type="submission" date="2013-04" db="EMBL/GenBank/DDBJ databases">
        <title>Genomic mechanisms accounting for the adaptation to parasitism in nematode-trapping fungi.</title>
        <authorList>
            <person name="Ahren D.G."/>
        </authorList>
    </citation>
    <scope>NUCLEOTIDE SEQUENCE [LARGE SCALE GENOMIC DNA]</scope>
    <source>
        <strain evidence="10">CBS 200.50</strain>
    </source>
</reference>
<comment type="caution">
    <text evidence="9">The sequence shown here is derived from an EMBL/GenBank/DDBJ whole genome shotgun (WGS) entry which is preliminary data.</text>
</comment>
<organism evidence="9 10">
    <name type="scientific">Dactylellina haptotyla (strain CBS 200.50)</name>
    <name type="common">Nematode-trapping fungus</name>
    <name type="synonym">Monacrosporium haptotylum</name>
    <dbReference type="NCBI Taxonomy" id="1284197"/>
    <lineage>
        <taxon>Eukaryota</taxon>
        <taxon>Fungi</taxon>
        <taxon>Dikarya</taxon>
        <taxon>Ascomycota</taxon>
        <taxon>Pezizomycotina</taxon>
        <taxon>Orbiliomycetes</taxon>
        <taxon>Orbiliales</taxon>
        <taxon>Orbiliaceae</taxon>
        <taxon>Dactylellina</taxon>
    </lineage>
</organism>
<dbReference type="InterPro" id="IPR011330">
    <property type="entry name" value="Glyco_hydro/deAcase_b/a-brl"/>
</dbReference>
<dbReference type="CDD" id="cd10951">
    <property type="entry name" value="CE4_ClCDA_like"/>
    <property type="match status" value="1"/>
</dbReference>
<dbReference type="PANTHER" id="PTHR46471:SF9">
    <property type="entry name" value="CHITIN DEACETYLASE"/>
    <property type="match status" value="1"/>
</dbReference>
<evidence type="ECO:0000256" key="3">
    <source>
        <dbReference type="ARBA" id="ARBA00022729"/>
    </source>
</evidence>
<dbReference type="Proteomes" id="UP000015100">
    <property type="component" value="Unassembled WGS sequence"/>
</dbReference>
<keyword evidence="10" id="KW-1185">Reference proteome</keyword>
<evidence type="ECO:0000256" key="4">
    <source>
        <dbReference type="ARBA" id="ARBA00022801"/>
    </source>
</evidence>
<evidence type="ECO:0000313" key="10">
    <source>
        <dbReference type="Proteomes" id="UP000015100"/>
    </source>
</evidence>
<dbReference type="SUPFAM" id="SSF88713">
    <property type="entry name" value="Glycoside hydrolase/deacetylase"/>
    <property type="match status" value="1"/>
</dbReference>
<sequence length="251" mass="26563">MLKSLFLSALLITQSLATPVSLAETNALGKRTTAGTIYTKCTQSGVLGMAFDDGPGQYMQQLITTLNNAGAKATFFVTGTLYGCIYNRKTWVQAAIAGGHQIGSHTWSHPSNFGSLTSAQLTTEMQKLETALFNIIGKKPTYMRPPYLATGGAVQSTMGSLGYRIITDDLDSGDWNGYTQAQSQAVFNAASTSGGGHITLMHETIQSTVTQLVPWVLSWAQSRGLKVVTVAQCLGDSNPYVSGSGNGATTC</sequence>
<reference evidence="9 10" key="1">
    <citation type="journal article" date="2013" name="PLoS Genet.">
        <title>Genomic mechanisms accounting for the adaptation to parasitism in nematode-trapping fungi.</title>
        <authorList>
            <person name="Meerupati T."/>
            <person name="Andersson K.M."/>
            <person name="Friman E."/>
            <person name="Kumar D."/>
            <person name="Tunlid A."/>
            <person name="Ahren D."/>
        </authorList>
    </citation>
    <scope>NUCLEOTIDE SEQUENCE [LARGE SCALE GENOMIC DNA]</scope>
    <source>
        <strain evidence="9 10">CBS 200.50</strain>
    </source>
</reference>
<dbReference type="STRING" id="1284197.S8C2I2"/>
<dbReference type="AlphaFoldDB" id="S8C2I2"/>
<dbReference type="OMA" id="MHETYSS"/>
<evidence type="ECO:0000256" key="5">
    <source>
        <dbReference type="ARBA" id="ARBA00023277"/>
    </source>
</evidence>
<dbReference type="PANTHER" id="PTHR46471">
    <property type="entry name" value="CHITIN DEACETYLASE"/>
    <property type="match status" value="1"/>
</dbReference>
<dbReference type="Gene3D" id="3.20.20.370">
    <property type="entry name" value="Glycoside hydrolase/deacetylase"/>
    <property type="match status" value="1"/>
</dbReference>
<evidence type="ECO:0000256" key="1">
    <source>
        <dbReference type="ARBA" id="ARBA00001941"/>
    </source>
</evidence>
<dbReference type="GO" id="GO:0005975">
    <property type="term" value="P:carbohydrate metabolic process"/>
    <property type="evidence" value="ECO:0007669"/>
    <property type="project" value="InterPro"/>
</dbReference>
<feature type="signal peptide" evidence="7">
    <location>
        <begin position="1"/>
        <end position="17"/>
    </location>
</feature>
<dbReference type="GO" id="GO:0016810">
    <property type="term" value="F:hydrolase activity, acting on carbon-nitrogen (but not peptide) bonds"/>
    <property type="evidence" value="ECO:0007669"/>
    <property type="project" value="InterPro"/>
</dbReference>
<evidence type="ECO:0000259" key="8">
    <source>
        <dbReference type="PROSITE" id="PS51677"/>
    </source>
</evidence>